<dbReference type="Pfam" id="PF02518">
    <property type="entry name" value="HATPase_c"/>
    <property type="match status" value="1"/>
</dbReference>
<evidence type="ECO:0000256" key="11">
    <source>
        <dbReference type="SAM" id="Phobius"/>
    </source>
</evidence>
<evidence type="ECO:0000259" key="12">
    <source>
        <dbReference type="PROSITE" id="PS50109"/>
    </source>
</evidence>
<evidence type="ECO:0000313" key="15">
    <source>
        <dbReference type="Proteomes" id="UP000568050"/>
    </source>
</evidence>
<dbReference type="CDD" id="cd00075">
    <property type="entry name" value="HATPase"/>
    <property type="match status" value="1"/>
</dbReference>
<dbReference type="Proteomes" id="UP000568050">
    <property type="component" value="Unassembled WGS sequence"/>
</dbReference>
<keyword evidence="15" id="KW-1185">Reference proteome</keyword>
<comment type="caution">
    <text evidence="14">The sequence shown here is derived from an EMBL/GenBank/DDBJ whole genome shotgun (WGS) entry which is preliminary data.</text>
</comment>
<dbReference type="RefSeq" id="WP_183374516.1">
    <property type="nucleotide sequence ID" value="NZ_CBCSFZ010000032.1"/>
</dbReference>
<dbReference type="CDD" id="cd06225">
    <property type="entry name" value="HAMP"/>
    <property type="match status" value="1"/>
</dbReference>
<feature type="transmembrane region" description="Helical" evidence="11">
    <location>
        <begin position="91"/>
        <end position="114"/>
    </location>
</feature>
<dbReference type="InterPro" id="IPR050428">
    <property type="entry name" value="TCS_sensor_his_kinase"/>
</dbReference>
<dbReference type="PROSITE" id="PS50885">
    <property type="entry name" value="HAMP"/>
    <property type="match status" value="1"/>
</dbReference>
<evidence type="ECO:0000259" key="13">
    <source>
        <dbReference type="PROSITE" id="PS50885"/>
    </source>
</evidence>
<dbReference type="GO" id="GO:0000155">
    <property type="term" value="F:phosphorelay sensor kinase activity"/>
    <property type="evidence" value="ECO:0007669"/>
    <property type="project" value="InterPro"/>
</dbReference>
<dbReference type="EMBL" id="JACHWP010000001">
    <property type="protein sequence ID" value="MBB3022456.1"/>
    <property type="molecule type" value="Genomic_DNA"/>
</dbReference>
<dbReference type="CDD" id="cd00082">
    <property type="entry name" value="HisKA"/>
    <property type="match status" value="1"/>
</dbReference>
<evidence type="ECO:0000256" key="1">
    <source>
        <dbReference type="ARBA" id="ARBA00000085"/>
    </source>
</evidence>
<evidence type="ECO:0000256" key="2">
    <source>
        <dbReference type="ARBA" id="ARBA00004236"/>
    </source>
</evidence>
<reference evidence="14 15" key="1">
    <citation type="submission" date="2020-08" db="EMBL/GenBank/DDBJ databases">
        <title>Sequencing the genomes of 1000 actinobacteria strains.</title>
        <authorList>
            <person name="Klenk H.-P."/>
        </authorList>
    </citation>
    <scope>NUCLEOTIDE SEQUENCE [LARGE SCALE GENOMIC DNA]</scope>
    <source>
        <strain evidence="14 15">DSM 23040</strain>
    </source>
</reference>
<keyword evidence="7 14" id="KW-0418">Kinase</keyword>
<evidence type="ECO:0000256" key="8">
    <source>
        <dbReference type="ARBA" id="ARBA00022989"/>
    </source>
</evidence>
<organism evidence="14 15">
    <name type="scientific">Helcobacillus massiliensis</name>
    <dbReference type="NCBI Taxonomy" id="521392"/>
    <lineage>
        <taxon>Bacteria</taxon>
        <taxon>Bacillati</taxon>
        <taxon>Actinomycetota</taxon>
        <taxon>Actinomycetes</taxon>
        <taxon>Micrococcales</taxon>
        <taxon>Dermabacteraceae</taxon>
        <taxon>Helcobacillus</taxon>
    </lineage>
</organism>
<dbReference type="SMART" id="SM00387">
    <property type="entry name" value="HATPase_c"/>
    <property type="match status" value="1"/>
</dbReference>
<keyword evidence="4" id="KW-0597">Phosphoprotein</keyword>
<keyword evidence="8 11" id="KW-1133">Transmembrane helix</keyword>
<keyword evidence="10 11" id="KW-0472">Membrane</keyword>
<dbReference type="AlphaFoldDB" id="A0A839R1L1"/>
<dbReference type="SUPFAM" id="SSF47384">
    <property type="entry name" value="Homodimeric domain of signal transducing histidine kinase"/>
    <property type="match status" value="1"/>
</dbReference>
<accession>A0A839R1L1</accession>
<dbReference type="InterPro" id="IPR003660">
    <property type="entry name" value="HAMP_dom"/>
</dbReference>
<evidence type="ECO:0000256" key="9">
    <source>
        <dbReference type="ARBA" id="ARBA00023012"/>
    </source>
</evidence>
<feature type="domain" description="Histidine kinase" evidence="12">
    <location>
        <begin position="177"/>
        <end position="389"/>
    </location>
</feature>
<dbReference type="PANTHER" id="PTHR45436:SF5">
    <property type="entry name" value="SENSOR HISTIDINE KINASE TRCS"/>
    <property type="match status" value="1"/>
</dbReference>
<evidence type="ECO:0000256" key="10">
    <source>
        <dbReference type="ARBA" id="ARBA00023136"/>
    </source>
</evidence>
<evidence type="ECO:0000256" key="3">
    <source>
        <dbReference type="ARBA" id="ARBA00012438"/>
    </source>
</evidence>
<keyword evidence="9" id="KW-0902">Two-component regulatory system</keyword>
<dbReference type="PROSITE" id="PS50109">
    <property type="entry name" value="HIS_KIN"/>
    <property type="match status" value="1"/>
</dbReference>
<feature type="transmembrane region" description="Helical" evidence="11">
    <location>
        <begin position="21"/>
        <end position="46"/>
    </location>
</feature>
<dbReference type="InterPro" id="IPR004358">
    <property type="entry name" value="Sig_transdc_His_kin-like_C"/>
</dbReference>
<dbReference type="SUPFAM" id="SSF55874">
    <property type="entry name" value="ATPase domain of HSP90 chaperone/DNA topoisomerase II/histidine kinase"/>
    <property type="match status" value="1"/>
</dbReference>
<dbReference type="EC" id="2.7.13.3" evidence="3"/>
<sequence>MVKHLPTLLRRKHRFTARTRLAFSYALLMFLCGGLLLTLVTLFIGFVPDYGFESVDAQPSQEPLVIAVDDPAVPPDNIKIAVQSQADFITLLLQVSAIALAVLVVLSSVAAWLLAGRMLKPLAAVNQAAKLAADGRLDHRIGLTGPHDEISELAQTFDQMLESIEHSTAARRRFAANASHELRTPLATTRTILDVALSKPGEVDRDVLRKLLQVNERSIRTVESLLDLAELEGGKVKPTSCDMTEIVSTVLRESQPLLAERDLAVTSEFGPATAFGDERLFHQLAQNLIQNAIQHNTDGGSLTVSTRMVAGDDSMAELTVRNTGELIDGAQLSQLTEPFKTTKGRTGGTNSGLGLSIVSAIVDRSNGTLDIAANEGGGLCITVTLPSPDAPA</sequence>
<protein>
    <recommendedName>
        <fullName evidence="3">histidine kinase</fullName>
        <ecNumber evidence="3">2.7.13.3</ecNumber>
    </recommendedName>
</protein>
<dbReference type="PANTHER" id="PTHR45436">
    <property type="entry name" value="SENSOR HISTIDINE KINASE YKOH"/>
    <property type="match status" value="1"/>
</dbReference>
<dbReference type="InterPro" id="IPR003594">
    <property type="entry name" value="HATPase_dom"/>
</dbReference>
<evidence type="ECO:0000256" key="4">
    <source>
        <dbReference type="ARBA" id="ARBA00022553"/>
    </source>
</evidence>
<comment type="catalytic activity">
    <reaction evidence="1">
        <text>ATP + protein L-histidine = ADP + protein N-phospho-L-histidine.</text>
        <dbReference type="EC" id="2.7.13.3"/>
    </reaction>
</comment>
<dbReference type="PRINTS" id="PR00344">
    <property type="entry name" value="BCTRLSENSOR"/>
</dbReference>
<comment type="subcellular location">
    <subcellularLocation>
        <location evidence="2">Cell membrane</location>
    </subcellularLocation>
</comment>
<dbReference type="Pfam" id="PF00672">
    <property type="entry name" value="HAMP"/>
    <property type="match status" value="1"/>
</dbReference>
<dbReference type="SUPFAM" id="SSF158472">
    <property type="entry name" value="HAMP domain-like"/>
    <property type="match status" value="1"/>
</dbReference>
<dbReference type="InterPro" id="IPR005467">
    <property type="entry name" value="His_kinase_dom"/>
</dbReference>
<dbReference type="GO" id="GO:0005886">
    <property type="term" value="C:plasma membrane"/>
    <property type="evidence" value="ECO:0007669"/>
    <property type="project" value="UniProtKB-SubCell"/>
</dbReference>
<dbReference type="InterPro" id="IPR036890">
    <property type="entry name" value="HATPase_C_sf"/>
</dbReference>
<name>A0A839R1L1_9MICO</name>
<proteinExistence type="predicted"/>
<dbReference type="Pfam" id="PF00512">
    <property type="entry name" value="HisKA"/>
    <property type="match status" value="1"/>
</dbReference>
<evidence type="ECO:0000256" key="6">
    <source>
        <dbReference type="ARBA" id="ARBA00022692"/>
    </source>
</evidence>
<dbReference type="SMART" id="SM00388">
    <property type="entry name" value="HisKA"/>
    <property type="match status" value="1"/>
</dbReference>
<keyword evidence="6 11" id="KW-0812">Transmembrane</keyword>
<keyword evidence="5 14" id="KW-0808">Transferase</keyword>
<evidence type="ECO:0000256" key="5">
    <source>
        <dbReference type="ARBA" id="ARBA00022679"/>
    </source>
</evidence>
<dbReference type="SMART" id="SM00304">
    <property type="entry name" value="HAMP"/>
    <property type="match status" value="1"/>
</dbReference>
<dbReference type="Gene3D" id="1.10.287.130">
    <property type="match status" value="1"/>
</dbReference>
<dbReference type="InterPro" id="IPR036097">
    <property type="entry name" value="HisK_dim/P_sf"/>
</dbReference>
<dbReference type="Gene3D" id="6.10.340.10">
    <property type="match status" value="1"/>
</dbReference>
<gene>
    <name evidence="14" type="ORF">FHX50_000704</name>
</gene>
<evidence type="ECO:0000256" key="7">
    <source>
        <dbReference type="ARBA" id="ARBA00022777"/>
    </source>
</evidence>
<evidence type="ECO:0000313" key="14">
    <source>
        <dbReference type="EMBL" id="MBB3022456.1"/>
    </source>
</evidence>
<feature type="domain" description="HAMP" evidence="13">
    <location>
        <begin position="116"/>
        <end position="169"/>
    </location>
</feature>
<dbReference type="InterPro" id="IPR003661">
    <property type="entry name" value="HisK_dim/P_dom"/>
</dbReference>
<dbReference type="Gene3D" id="3.30.565.10">
    <property type="entry name" value="Histidine kinase-like ATPase, C-terminal domain"/>
    <property type="match status" value="1"/>
</dbReference>